<dbReference type="InterPro" id="IPR006059">
    <property type="entry name" value="SBP"/>
</dbReference>
<dbReference type="PIRSF" id="PIRSF029172">
    <property type="entry name" value="UCP029172_ABC_sbc_YnjB"/>
    <property type="match status" value="1"/>
</dbReference>
<proteinExistence type="predicted"/>
<keyword evidence="3" id="KW-1185">Reference proteome</keyword>
<name>A0A562ZTM8_9BURK</name>
<comment type="caution">
    <text evidence="2">The sequence shown here is derived from an EMBL/GenBank/DDBJ whole genome shotgun (WGS) entry which is preliminary data.</text>
</comment>
<dbReference type="EMBL" id="VOBQ01000006">
    <property type="protein sequence ID" value="TWO71757.1"/>
    <property type="molecule type" value="Genomic_DNA"/>
</dbReference>
<dbReference type="AlphaFoldDB" id="A0A562ZTM8"/>
<dbReference type="OrthoDB" id="3239593at2"/>
<dbReference type="InterPro" id="IPR006311">
    <property type="entry name" value="TAT_signal"/>
</dbReference>
<feature type="chain" id="PRO_5022089188" evidence="1">
    <location>
        <begin position="31"/>
        <end position="404"/>
    </location>
</feature>
<accession>A0A562ZTM8</accession>
<dbReference type="SUPFAM" id="SSF53850">
    <property type="entry name" value="Periplasmic binding protein-like II"/>
    <property type="match status" value="1"/>
</dbReference>
<dbReference type="PROSITE" id="PS51318">
    <property type="entry name" value="TAT"/>
    <property type="match status" value="1"/>
</dbReference>
<evidence type="ECO:0000313" key="2">
    <source>
        <dbReference type="EMBL" id="TWO71757.1"/>
    </source>
</evidence>
<feature type="signal peptide" evidence="1">
    <location>
        <begin position="1"/>
        <end position="30"/>
    </location>
</feature>
<keyword evidence="1" id="KW-0732">Signal</keyword>
<dbReference type="Gene3D" id="3.40.190.10">
    <property type="entry name" value="Periplasmic binding protein-like II"/>
    <property type="match status" value="2"/>
</dbReference>
<dbReference type="Pfam" id="PF13416">
    <property type="entry name" value="SBP_bac_8"/>
    <property type="match status" value="1"/>
</dbReference>
<dbReference type="RefSeq" id="WP_145892698.1">
    <property type="nucleotide sequence ID" value="NZ_VOBQ01000006.1"/>
</dbReference>
<reference evidence="2 3" key="1">
    <citation type="submission" date="2019-07" db="EMBL/GenBank/DDBJ databases">
        <title>Caenimonas sedimenti sp. nov., isolated from activated sludge.</title>
        <authorList>
            <person name="Xu J."/>
        </authorList>
    </citation>
    <scope>NUCLEOTIDE SEQUENCE [LARGE SCALE GENOMIC DNA]</scope>
    <source>
        <strain evidence="2 3">HX-9-20</strain>
    </source>
</reference>
<gene>
    <name evidence="2" type="ORF">FN976_09095</name>
</gene>
<dbReference type="InterPro" id="IPR027020">
    <property type="entry name" value="YnjB"/>
</dbReference>
<dbReference type="NCBIfam" id="NF008633">
    <property type="entry name" value="PRK11622.1"/>
    <property type="match status" value="1"/>
</dbReference>
<evidence type="ECO:0000313" key="3">
    <source>
        <dbReference type="Proteomes" id="UP000318199"/>
    </source>
</evidence>
<dbReference type="Proteomes" id="UP000318199">
    <property type="component" value="Unassembled WGS sequence"/>
</dbReference>
<evidence type="ECO:0000256" key="1">
    <source>
        <dbReference type="SAM" id="SignalP"/>
    </source>
</evidence>
<dbReference type="PANTHER" id="PTHR42779:SF1">
    <property type="entry name" value="PROTEIN YNJB"/>
    <property type="match status" value="1"/>
</dbReference>
<dbReference type="PANTHER" id="PTHR42779">
    <property type="entry name" value="PROTEIN YNJB"/>
    <property type="match status" value="1"/>
</dbReference>
<sequence length="404" mass="44593">MPTSTLTRRHALRATLAAGMPLLLPGLARAATDWNAVTARARGQKVFFNAWGGSERTNAYLQWAAGEVSRRFGITLEHVKVTDTAEAVKRVRNEKQAGRAAGGSVDMVWINGENFLTLKREGLLFGPFSEQLPSYRWVDTEGKPSTRMDFSEPVAGMEAPWGMAQFTFFADRARVPEPPRSMAALLAFARAQPGRVTYPRPPNFHGTTFLKQALLEATPDRAPLYQAFTPAAMERVTAPLWTYLDALRPHLWRAGRQHPQNAAAIRQMMADGELQIALTFNPNEAANEIAARRLPATVFSWQNENGAVGNTHFLAIPANANAPDAAQVVIDFMLSPLAQARKADIAVWGDGTVLAVDKLPPAERELFTVQRSPGQVEKPAPVLLEPHGSWVDPLEREWLRRYGT</sequence>
<organism evidence="2 3">
    <name type="scientific">Caenimonas sedimenti</name>
    <dbReference type="NCBI Taxonomy" id="2596921"/>
    <lineage>
        <taxon>Bacteria</taxon>
        <taxon>Pseudomonadati</taxon>
        <taxon>Pseudomonadota</taxon>
        <taxon>Betaproteobacteria</taxon>
        <taxon>Burkholderiales</taxon>
        <taxon>Comamonadaceae</taxon>
        <taxon>Caenimonas</taxon>
    </lineage>
</organism>
<protein>
    <submittedName>
        <fullName evidence="2">ABC transporter substrate-binding protein</fullName>
    </submittedName>
</protein>